<protein>
    <submittedName>
        <fullName evidence="5">Uncharacterized protein LOC118423667 isoform X1</fullName>
    </submittedName>
</protein>
<dbReference type="GeneID" id="118423667"/>
<dbReference type="GO" id="GO:0016787">
    <property type="term" value="F:hydrolase activity"/>
    <property type="evidence" value="ECO:0007669"/>
    <property type="project" value="UniProtKB-UniRule"/>
</dbReference>
<name>A0A9J7LT90_BRAFL</name>
<dbReference type="KEGG" id="bfo:118423667"/>
<dbReference type="GO" id="GO:0016042">
    <property type="term" value="P:lipid catabolic process"/>
    <property type="evidence" value="ECO:0007669"/>
    <property type="project" value="UniProtKB-UniRule"/>
</dbReference>
<keyword evidence="2" id="KW-0378">Hydrolase</keyword>
<dbReference type="Proteomes" id="UP000001554">
    <property type="component" value="Chromosome 9"/>
</dbReference>
<evidence type="ECO:0000259" key="3">
    <source>
        <dbReference type="PROSITE" id="PS51635"/>
    </source>
</evidence>
<keyword evidence="1 2" id="KW-0443">Lipid metabolism</keyword>
<dbReference type="PANTHER" id="PTHR46394:SF1">
    <property type="entry name" value="PNPLA DOMAIN-CONTAINING PROTEIN"/>
    <property type="match status" value="1"/>
</dbReference>
<proteinExistence type="predicted"/>
<dbReference type="InterPro" id="IPR002641">
    <property type="entry name" value="PNPLA_dom"/>
</dbReference>
<gene>
    <name evidence="5" type="primary">LOC118423667</name>
</gene>
<evidence type="ECO:0000313" key="4">
    <source>
        <dbReference type="Proteomes" id="UP000001554"/>
    </source>
</evidence>
<reference evidence="5" key="2">
    <citation type="submission" date="2025-08" db="UniProtKB">
        <authorList>
            <consortium name="RefSeq"/>
        </authorList>
    </citation>
    <scope>IDENTIFICATION</scope>
    <source>
        <strain evidence="5">S238N-H82</strain>
        <tissue evidence="5">Testes</tissue>
    </source>
</reference>
<dbReference type="PANTHER" id="PTHR46394">
    <property type="entry name" value="ANNEXIN"/>
    <property type="match status" value="1"/>
</dbReference>
<dbReference type="InterPro" id="IPR016035">
    <property type="entry name" value="Acyl_Trfase/lysoPLipase"/>
</dbReference>
<dbReference type="RefSeq" id="XP_035687794.1">
    <property type="nucleotide sequence ID" value="XM_035831901.1"/>
</dbReference>
<evidence type="ECO:0000256" key="2">
    <source>
        <dbReference type="PROSITE-ProRule" id="PRU01161"/>
    </source>
</evidence>
<dbReference type="CDD" id="cd07207">
    <property type="entry name" value="Pat_ExoU_VipD_like"/>
    <property type="match status" value="1"/>
</dbReference>
<dbReference type="InterPro" id="IPR052580">
    <property type="entry name" value="Lipid_Hydrolase"/>
</dbReference>
<sequence>MTYSRSFVMNKSIFPRGKSGFTQKVVRQLFTHRYRLTHRSLFKMGGGESKPTVEAKLPELGAERFRKYNFPFENIVMEGGGAKGIAYIGAVKVLEDAGIMKNIKRFAGTSAGAITAGFVAAGMSSGDVLDVMNKTDMPTVLLDGRSWMWKHVGALYDLLNNFGVYRGQSFLEWYGETLRQHFEKKSAESEEMKELYHGLTGDINFAQLSEALGVEFCTVAYNTQTKQENYFHVKTSPLLFLREAVRMSMSIPVVYQPYKVEDKETEPHWIDGGVCANFPVYCFDGWWLSMEEGCCFHSRLGETQDRETVRRAFLPAYSFERFTPEGDEEEKKAKKKKTIGLLLYSEGDPELYQDKFTDRVRNFTDQHQELKKEAIKPDTEKRRTYDDNTKKMATLEKKQRADLMRSLGLKTKLDEVKSLFPDAGKMRDCFNTKMTLEDVQIITVNSDPDMSDEEKEKAFKDAFDSLFINFKGKLTKVTTENIFDNWAPLTVATKDSLKSSFIRTPGELYAAYLDFVGKSKPIREDDVGRCVGIDVDYVGTGDFDMAPEDKTFLMMQGAIATVAFLEEFIEKNGLKPEK</sequence>
<keyword evidence="4" id="KW-1185">Reference proteome</keyword>
<feature type="short sequence motif" description="GXSXG" evidence="2">
    <location>
        <begin position="108"/>
        <end position="112"/>
    </location>
</feature>
<feature type="short sequence motif" description="GXGXXG" evidence="2">
    <location>
        <begin position="79"/>
        <end position="84"/>
    </location>
</feature>
<keyword evidence="2" id="KW-0442">Lipid degradation</keyword>
<feature type="domain" description="PNPLA" evidence="3">
    <location>
        <begin position="75"/>
        <end position="284"/>
    </location>
</feature>
<dbReference type="PROSITE" id="PS51635">
    <property type="entry name" value="PNPLA"/>
    <property type="match status" value="1"/>
</dbReference>
<feature type="short sequence motif" description="DGA/G" evidence="2">
    <location>
        <begin position="271"/>
        <end position="273"/>
    </location>
</feature>
<accession>A0A9J7LT90</accession>
<evidence type="ECO:0000313" key="5">
    <source>
        <dbReference type="RefSeq" id="XP_035687794.1"/>
    </source>
</evidence>
<reference evidence="4" key="1">
    <citation type="journal article" date="2020" name="Nat. Ecol. Evol.">
        <title>Deeply conserved synteny resolves early events in vertebrate evolution.</title>
        <authorList>
            <person name="Simakov O."/>
            <person name="Marletaz F."/>
            <person name="Yue J.X."/>
            <person name="O'Connell B."/>
            <person name="Jenkins J."/>
            <person name="Brandt A."/>
            <person name="Calef R."/>
            <person name="Tung C.H."/>
            <person name="Huang T.K."/>
            <person name="Schmutz J."/>
            <person name="Satoh N."/>
            <person name="Yu J.K."/>
            <person name="Putnam N.H."/>
            <person name="Green R.E."/>
            <person name="Rokhsar D.S."/>
        </authorList>
    </citation>
    <scope>NUCLEOTIDE SEQUENCE [LARGE SCALE GENOMIC DNA]</scope>
    <source>
        <strain evidence="4">S238N-H82</strain>
    </source>
</reference>
<dbReference type="OMA" id="YERHEIK"/>
<evidence type="ECO:0000256" key="1">
    <source>
        <dbReference type="ARBA" id="ARBA00023098"/>
    </source>
</evidence>
<dbReference type="Gene3D" id="3.40.1090.10">
    <property type="entry name" value="Cytosolic phospholipase A2 catalytic domain"/>
    <property type="match status" value="1"/>
</dbReference>
<dbReference type="OrthoDB" id="10313188at2759"/>
<dbReference type="SUPFAM" id="SSF52151">
    <property type="entry name" value="FabD/lysophospholipase-like"/>
    <property type="match status" value="1"/>
</dbReference>
<dbReference type="AlphaFoldDB" id="A0A9J7LT90"/>
<dbReference type="Pfam" id="PF01734">
    <property type="entry name" value="Patatin"/>
    <property type="match status" value="1"/>
</dbReference>
<feature type="active site" description="Nucleophile" evidence="2">
    <location>
        <position position="110"/>
    </location>
</feature>
<organism evidence="4 5">
    <name type="scientific">Branchiostoma floridae</name>
    <name type="common">Florida lancelet</name>
    <name type="synonym">Amphioxus</name>
    <dbReference type="NCBI Taxonomy" id="7739"/>
    <lineage>
        <taxon>Eukaryota</taxon>
        <taxon>Metazoa</taxon>
        <taxon>Chordata</taxon>
        <taxon>Cephalochordata</taxon>
        <taxon>Leptocardii</taxon>
        <taxon>Amphioxiformes</taxon>
        <taxon>Branchiostomatidae</taxon>
        <taxon>Branchiostoma</taxon>
    </lineage>
</organism>
<feature type="active site" description="Proton acceptor" evidence="2">
    <location>
        <position position="271"/>
    </location>
</feature>